<evidence type="ECO:0000256" key="5">
    <source>
        <dbReference type="ARBA" id="ARBA00023136"/>
    </source>
</evidence>
<evidence type="ECO:0000313" key="8">
    <source>
        <dbReference type="EMBL" id="KAK8001948.1"/>
    </source>
</evidence>
<comment type="caution">
    <text evidence="8">The sequence shown here is derived from an EMBL/GenBank/DDBJ whole genome shotgun (WGS) entry which is preliminary data.</text>
</comment>
<reference evidence="8 9" key="1">
    <citation type="submission" date="2023-01" db="EMBL/GenBank/DDBJ databases">
        <title>Analysis of 21 Apiospora genomes using comparative genomics revels a genus with tremendous synthesis potential of carbohydrate active enzymes and secondary metabolites.</title>
        <authorList>
            <person name="Sorensen T."/>
        </authorList>
    </citation>
    <scope>NUCLEOTIDE SEQUENCE [LARGE SCALE GENOMIC DNA]</scope>
    <source>
        <strain evidence="8 9">CBS 20057</strain>
    </source>
</reference>
<keyword evidence="3" id="KW-0479">Metal-binding</keyword>
<feature type="transmembrane region" description="Helical" evidence="6">
    <location>
        <begin position="121"/>
        <end position="140"/>
    </location>
</feature>
<protein>
    <recommendedName>
        <fullName evidence="7">LITAF domain-containing protein</fullName>
    </recommendedName>
</protein>
<organism evidence="8 9">
    <name type="scientific">Apiospora marii</name>
    <dbReference type="NCBI Taxonomy" id="335849"/>
    <lineage>
        <taxon>Eukaryota</taxon>
        <taxon>Fungi</taxon>
        <taxon>Dikarya</taxon>
        <taxon>Ascomycota</taxon>
        <taxon>Pezizomycotina</taxon>
        <taxon>Sordariomycetes</taxon>
        <taxon>Xylariomycetidae</taxon>
        <taxon>Amphisphaeriales</taxon>
        <taxon>Apiosporaceae</taxon>
        <taxon>Apiospora</taxon>
    </lineage>
</organism>
<dbReference type="PROSITE" id="PS51837">
    <property type="entry name" value="LITAF"/>
    <property type="match status" value="1"/>
</dbReference>
<accession>A0ABR1R8A1</accession>
<dbReference type="InterPro" id="IPR037519">
    <property type="entry name" value="LITAF_fam"/>
</dbReference>
<evidence type="ECO:0000256" key="1">
    <source>
        <dbReference type="ARBA" id="ARBA00004170"/>
    </source>
</evidence>
<comment type="similarity">
    <text evidence="2">Belongs to the CDIP1/LITAF family.</text>
</comment>
<dbReference type="PANTHER" id="PTHR23292:SF6">
    <property type="entry name" value="FI16602P1-RELATED"/>
    <property type="match status" value="1"/>
</dbReference>
<dbReference type="InterPro" id="IPR006629">
    <property type="entry name" value="LITAF"/>
</dbReference>
<evidence type="ECO:0000256" key="4">
    <source>
        <dbReference type="ARBA" id="ARBA00022833"/>
    </source>
</evidence>
<keyword evidence="9" id="KW-1185">Reference proteome</keyword>
<dbReference type="Proteomes" id="UP001396898">
    <property type="component" value="Unassembled WGS sequence"/>
</dbReference>
<keyword evidence="6" id="KW-0812">Transmembrane</keyword>
<dbReference type="Pfam" id="PF10601">
    <property type="entry name" value="zf-LITAF-like"/>
    <property type="match status" value="1"/>
</dbReference>
<dbReference type="SMART" id="SM00714">
    <property type="entry name" value="LITAF"/>
    <property type="match status" value="1"/>
</dbReference>
<dbReference type="PANTHER" id="PTHR23292">
    <property type="entry name" value="LIPOPOLYSACCHARIDE-INDUCED TUMOR NECROSIS FACTOR-ALPHA FACTOR"/>
    <property type="match status" value="1"/>
</dbReference>
<evidence type="ECO:0000256" key="3">
    <source>
        <dbReference type="ARBA" id="ARBA00022723"/>
    </source>
</evidence>
<sequence length="171" mass="18631">MSTREAQAMYIRDDLSEFPARSPVEAPATAPSHVNSDVAAAPGGHHTCPAATNAHCHTITTVCCCHHVQRPAGPNQYHEPAKANVVPVPLLQRWSALVECPGCHEIAPTVVRYKSGKGAHWMATFFFFTTGIFAFVPYAMNHFKDAKHSCVHCGRLLATYRFGSGPRAHVL</sequence>
<dbReference type="EMBL" id="JAQQWI010000018">
    <property type="protein sequence ID" value="KAK8001948.1"/>
    <property type="molecule type" value="Genomic_DNA"/>
</dbReference>
<evidence type="ECO:0000256" key="2">
    <source>
        <dbReference type="ARBA" id="ARBA00005975"/>
    </source>
</evidence>
<keyword evidence="6" id="KW-1133">Transmembrane helix</keyword>
<proteinExistence type="inferred from homology"/>
<evidence type="ECO:0000256" key="6">
    <source>
        <dbReference type="SAM" id="Phobius"/>
    </source>
</evidence>
<keyword evidence="4" id="KW-0862">Zinc</keyword>
<evidence type="ECO:0000259" key="7">
    <source>
        <dbReference type="PROSITE" id="PS51837"/>
    </source>
</evidence>
<feature type="domain" description="LITAF" evidence="7">
    <location>
        <begin position="80"/>
        <end position="162"/>
    </location>
</feature>
<name>A0ABR1R8A1_9PEZI</name>
<keyword evidence="5 6" id="KW-0472">Membrane</keyword>
<comment type="subcellular location">
    <subcellularLocation>
        <location evidence="1">Membrane</location>
        <topology evidence="1">Peripheral membrane protein</topology>
    </subcellularLocation>
</comment>
<evidence type="ECO:0000313" key="9">
    <source>
        <dbReference type="Proteomes" id="UP001396898"/>
    </source>
</evidence>
<gene>
    <name evidence="8" type="ORF">PG991_014170</name>
</gene>